<dbReference type="Proteomes" id="UP000236893">
    <property type="component" value="Unassembled WGS sequence"/>
</dbReference>
<keyword evidence="1" id="KW-0812">Transmembrane</keyword>
<sequence length="218" mass="25130">MKLSADDTNSICLGIALIMGLFKYSKVENSYKPFLYYIAVCFLTDMVSIVLINLYQNNLIAVNITLLLEFILISYQFKCWGLFNRKPTLFYILNSIVGLSFITEVIRNGSLWTLYSYTRGVYSFLIVILSIQQLNQLLFKEGKGLFLDSKFIICNSLIINYTLLLLVGVFINFNFSASLSFYQKILLLHTPINAFVNVLFAYAIFKMPERKKFLSIDK</sequence>
<name>A0A2S5A4C7_9SPHI</name>
<feature type="transmembrane region" description="Helical" evidence="1">
    <location>
        <begin position="60"/>
        <end position="77"/>
    </location>
</feature>
<evidence type="ECO:0000313" key="3">
    <source>
        <dbReference type="Proteomes" id="UP000236893"/>
    </source>
</evidence>
<dbReference type="EMBL" id="PQVF01000004">
    <property type="protein sequence ID" value="POY37440.1"/>
    <property type="molecule type" value="Genomic_DNA"/>
</dbReference>
<proteinExistence type="predicted"/>
<feature type="transmembrane region" description="Helical" evidence="1">
    <location>
        <begin position="152"/>
        <end position="173"/>
    </location>
</feature>
<reference evidence="2 3" key="1">
    <citation type="submission" date="2018-01" db="EMBL/GenBank/DDBJ databases">
        <authorList>
            <person name="Gaut B.S."/>
            <person name="Morton B.R."/>
            <person name="Clegg M.T."/>
            <person name="Duvall M.R."/>
        </authorList>
    </citation>
    <scope>NUCLEOTIDE SEQUENCE [LARGE SCALE GENOMIC DNA]</scope>
    <source>
        <strain evidence="2 3">HR-AV</strain>
    </source>
</reference>
<protein>
    <submittedName>
        <fullName evidence="2">Uncharacterized protein</fullName>
    </submittedName>
</protein>
<keyword evidence="1" id="KW-0472">Membrane</keyword>
<evidence type="ECO:0000256" key="1">
    <source>
        <dbReference type="SAM" id="Phobius"/>
    </source>
</evidence>
<accession>A0A2S5A4C7</accession>
<organism evidence="2 3">
    <name type="scientific">Solitalea longa</name>
    <dbReference type="NCBI Taxonomy" id="2079460"/>
    <lineage>
        <taxon>Bacteria</taxon>
        <taxon>Pseudomonadati</taxon>
        <taxon>Bacteroidota</taxon>
        <taxon>Sphingobacteriia</taxon>
        <taxon>Sphingobacteriales</taxon>
        <taxon>Sphingobacteriaceae</taxon>
        <taxon>Solitalea</taxon>
    </lineage>
</organism>
<keyword evidence="1" id="KW-1133">Transmembrane helix</keyword>
<comment type="caution">
    <text evidence="2">The sequence shown here is derived from an EMBL/GenBank/DDBJ whole genome shotgun (WGS) entry which is preliminary data.</text>
</comment>
<dbReference type="OrthoDB" id="655674at2"/>
<dbReference type="RefSeq" id="WP_103788348.1">
    <property type="nucleotide sequence ID" value="NZ_PQVF01000004.1"/>
</dbReference>
<dbReference type="AlphaFoldDB" id="A0A2S5A4C7"/>
<feature type="transmembrane region" description="Helical" evidence="1">
    <location>
        <begin position="34"/>
        <end position="54"/>
    </location>
</feature>
<gene>
    <name evidence="2" type="ORF">C3K47_06670</name>
</gene>
<evidence type="ECO:0000313" key="2">
    <source>
        <dbReference type="EMBL" id="POY37440.1"/>
    </source>
</evidence>
<keyword evidence="3" id="KW-1185">Reference proteome</keyword>
<feature type="transmembrane region" description="Helical" evidence="1">
    <location>
        <begin position="89"/>
        <end position="106"/>
    </location>
</feature>
<feature type="transmembrane region" description="Helical" evidence="1">
    <location>
        <begin position="185"/>
        <end position="205"/>
    </location>
</feature>